<dbReference type="EC" id="2.7.13.3" evidence="2"/>
<feature type="domain" description="Signal transduction histidine kinase dimerisation/phosphoacceptor" evidence="6">
    <location>
        <begin position="93"/>
        <end position="121"/>
    </location>
</feature>
<keyword evidence="4 7" id="KW-0418">Kinase</keyword>
<keyword evidence="3" id="KW-0808">Transferase</keyword>
<keyword evidence="5" id="KW-0902">Two-component regulatory system</keyword>
<sequence length="127" mass="14167">MQKVLDHINANIFVSDYESLEVLFANKPFREEAGQVPERVTCWKMLNAGLDGACTHCPKIADRKLTGVISIRKHVGLELIEAKEKAEESDRLKSAFFANMSHEIRTPLNAIVGFAGLLAETDEIELL</sequence>
<evidence type="ECO:0000256" key="3">
    <source>
        <dbReference type="ARBA" id="ARBA00022679"/>
    </source>
</evidence>
<evidence type="ECO:0000256" key="4">
    <source>
        <dbReference type="ARBA" id="ARBA00022777"/>
    </source>
</evidence>
<dbReference type="InterPro" id="IPR036097">
    <property type="entry name" value="HisK_dim/P_sf"/>
</dbReference>
<dbReference type="CDD" id="cd00082">
    <property type="entry name" value="HisKA"/>
    <property type="match status" value="1"/>
</dbReference>
<comment type="catalytic activity">
    <reaction evidence="1">
        <text>ATP + protein L-histidine = ADP + protein N-phospho-L-histidine.</text>
        <dbReference type="EC" id="2.7.13.3"/>
    </reaction>
</comment>
<name>A0A1G6G3S2_BACOV</name>
<reference evidence="7 8" key="1">
    <citation type="submission" date="2016-10" db="EMBL/GenBank/DDBJ databases">
        <authorList>
            <person name="de Groot N.N."/>
        </authorList>
    </citation>
    <scope>NUCLEOTIDE SEQUENCE [LARGE SCALE GENOMIC DNA]</scope>
    <source>
        <strain evidence="7 8">NLAE-zl-C500</strain>
    </source>
</reference>
<dbReference type="InterPro" id="IPR050736">
    <property type="entry name" value="Sensor_HK_Regulatory"/>
</dbReference>
<dbReference type="SUPFAM" id="SSF47384">
    <property type="entry name" value="Homodimeric domain of signal transducing histidine kinase"/>
    <property type="match status" value="1"/>
</dbReference>
<organism evidence="7 8">
    <name type="scientific">Bacteroides ovatus</name>
    <dbReference type="NCBI Taxonomy" id="28116"/>
    <lineage>
        <taxon>Bacteria</taxon>
        <taxon>Pseudomonadati</taxon>
        <taxon>Bacteroidota</taxon>
        <taxon>Bacteroidia</taxon>
        <taxon>Bacteroidales</taxon>
        <taxon>Bacteroidaceae</taxon>
        <taxon>Bacteroides</taxon>
    </lineage>
</organism>
<dbReference type="EMBL" id="FMYE01000011">
    <property type="protein sequence ID" value="SDB76634.1"/>
    <property type="molecule type" value="Genomic_DNA"/>
</dbReference>
<dbReference type="PANTHER" id="PTHR43711:SF31">
    <property type="entry name" value="HISTIDINE KINASE"/>
    <property type="match status" value="1"/>
</dbReference>
<evidence type="ECO:0000259" key="6">
    <source>
        <dbReference type="Pfam" id="PF00512"/>
    </source>
</evidence>
<dbReference type="AlphaFoldDB" id="A0A1G6G3S2"/>
<dbReference type="Pfam" id="PF00512">
    <property type="entry name" value="HisKA"/>
    <property type="match status" value="1"/>
</dbReference>
<dbReference type="Proteomes" id="UP000183670">
    <property type="component" value="Unassembled WGS sequence"/>
</dbReference>
<dbReference type="InterPro" id="IPR003661">
    <property type="entry name" value="HisK_dim/P_dom"/>
</dbReference>
<evidence type="ECO:0000256" key="1">
    <source>
        <dbReference type="ARBA" id="ARBA00000085"/>
    </source>
</evidence>
<evidence type="ECO:0000256" key="2">
    <source>
        <dbReference type="ARBA" id="ARBA00012438"/>
    </source>
</evidence>
<accession>A0A1G6G3S2</accession>
<gene>
    <name evidence="7" type="ORF">SAMN05192581_101125</name>
</gene>
<evidence type="ECO:0000256" key="5">
    <source>
        <dbReference type="ARBA" id="ARBA00023012"/>
    </source>
</evidence>
<evidence type="ECO:0000313" key="7">
    <source>
        <dbReference type="EMBL" id="SDB76634.1"/>
    </source>
</evidence>
<dbReference type="Gene3D" id="1.10.287.130">
    <property type="match status" value="1"/>
</dbReference>
<proteinExistence type="predicted"/>
<dbReference type="GO" id="GO:0000155">
    <property type="term" value="F:phosphorelay sensor kinase activity"/>
    <property type="evidence" value="ECO:0007669"/>
    <property type="project" value="InterPro"/>
</dbReference>
<dbReference type="PANTHER" id="PTHR43711">
    <property type="entry name" value="TWO-COMPONENT HISTIDINE KINASE"/>
    <property type="match status" value="1"/>
</dbReference>
<evidence type="ECO:0000313" key="8">
    <source>
        <dbReference type="Proteomes" id="UP000183670"/>
    </source>
</evidence>
<protein>
    <recommendedName>
        <fullName evidence="2">histidine kinase</fullName>
        <ecNumber evidence="2">2.7.13.3</ecNumber>
    </recommendedName>
</protein>